<feature type="compositionally biased region" description="Basic and acidic residues" evidence="19">
    <location>
        <begin position="855"/>
        <end position="865"/>
    </location>
</feature>
<dbReference type="GO" id="GO:0016020">
    <property type="term" value="C:membrane"/>
    <property type="evidence" value="ECO:0007669"/>
    <property type="project" value="TreeGrafter"/>
</dbReference>
<evidence type="ECO:0000256" key="9">
    <source>
        <dbReference type="ARBA" id="ARBA00023123"/>
    </source>
</evidence>
<feature type="coiled-coil region" evidence="18">
    <location>
        <begin position="1251"/>
        <end position="1351"/>
    </location>
</feature>
<evidence type="ECO:0000256" key="12">
    <source>
        <dbReference type="ARBA" id="ARBA00048778"/>
    </source>
</evidence>
<evidence type="ECO:0000313" key="23">
    <source>
        <dbReference type="EMBL" id="TNM90327.1"/>
    </source>
</evidence>
<dbReference type="SMART" id="SM01132">
    <property type="entry name" value="DIL"/>
    <property type="match status" value="1"/>
</dbReference>
<feature type="region of interest" description="Actin-binding" evidence="17">
    <location>
        <begin position="561"/>
        <end position="583"/>
    </location>
</feature>
<dbReference type="CDD" id="cd01380">
    <property type="entry name" value="MYSc_Myo5"/>
    <property type="match status" value="1"/>
</dbReference>
<dbReference type="PROSITE" id="PS50294">
    <property type="entry name" value="WD_REPEATS_REGION"/>
    <property type="match status" value="2"/>
</dbReference>
<dbReference type="Gene3D" id="1.20.5.190">
    <property type="match status" value="3"/>
</dbReference>
<dbReference type="FunFam" id="3.30.70.1590:FF:000003">
    <property type="entry name" value="Myosin-Va isoform 1"/>
    <property type="match status" value="1"/>
</dbReference>
<dbReference type="SMART" id="SM00320">
    <property type="entry name" value="WD40"/>
    <property type="match status" value="3"/>
</dbReference>
<evidence type="ECO:0000256" key="2">
    <source>
        <dbReference type="ARBA" id="ARBA00022553"/>
    </source>
</evidence>
<dbReference type="FunFam" id="1.20.5.190:FF:000001">
    <property type="entry name" value="unconventional myosin-Va"/>
    <property type="match status" value="1"/>
</dbReference>
<dbReference type="Pfam" id="PF01843">
    <property type="entry name" value="DIL"/>
    <property type="match status" value="1"/>
</dbReference>
<evidence type="ECO:0000259" key="20">
    <source>
        <dbReference type="PROSITE" id="PS51126"/>
    </source>
</evidence>
<dbReference type="Gene3D" id="1.20.120.720">
    <property type="entry name" value="Myosin VI head, motor domain, U50 subdomain"/>
    <property type="match status" value="1"/>
</dbReference>
<feature type="region of interest" description="Disordered" evidence="19">
    <location>
        <begin position="891"/>
        <end position="924"/>
    </location>
</feature>
<dbReference type="PANTHER" id="PTHR13140">
    <property type="entry name" value="MYOSIN"/>
    <property type="match status" value="1"/>
</dbReference>
<keyword evidence="6 17" id="KW-0067">ATP-binding</keyword>
<dbReference type="InterPro" id="IPR000048">
    <property type="entry name" value="IQ_motif_EF-hand-BS"/>
</dbReference>
<protein>
    <recommendedName>
        <fullName evidence="14">Unconventional myosin-Va</fullName>
    </recommendedName>
    <alternativeName>
        <fullName evidence="15">Dilute myosin heavy chain, non-muscle</fullName>
    </alternativeName>
</protein>
<feature type="compositionally biased region" description="Low complexity" evidence="19">
    <location>
        <begin position="1035"/>
        <end position="1047"/>
    </location>
</feature>
<comment type="function">
    <text evidence="13">Processive actin-based motor that can move in large steps approximating the 36-nm pseudo-repeat of the actin filament. Can hydrolyze ATP in the presence of actin, which is essential for its function as a motor protein. Involved in melanosome transport. Also mediates the transport of vesicles to the plasma membrane. May also be required for some polarization process involved in dendrite formation.</text>
</comment>
<keyword evidence="10 17" id="KW-0505">Motor protein</keyword>
<dbReference type="GO" id="GO:0007015">
    <property type="term" value="P:actin filament organization"/>
    <property type="evidence" value="ECO:0007669"/>
    <property type="project" value="TreeGrafter"/>
</dbReference>
<evidence type="ECO:0000256" key="10">
    <source>
        <dbReference type="ARBA" id="ARBA00023175"/>
    </source>
</evidence>
<accession>A0A4Z2BEZ7</accession>
<dbReference type="EMBL" id="SWLE01000016">
    <property type="protein sequence ID" value="TNM90327.1"/>
    <property type="molecule type" value="Genomic_DNA"/>
</dbReference>
<dbReference type="Gene3D" id="2.130.10.10">
    <property type="entry name" value="YVTN repeat-like/Quinoprotein amine dehydrogenase"/>
    <property type="match status" value="2"/>
</dbReference>
<evidence type="ECO:0000256" key="18">
    <source>
        <dbReference type="SAM" id="Coils"/>
    </source>
</evidence>
<comment type="similarity">
    <text evidence="1 17">Belongs to the TRAFAC class myosin-kinesin ATPase superfamily. Myosin family.</text>
</comment>
<keyword evidence="24" id="KW-1185">Reference proteome</keyword>
<dbReference type="PRINTS" id="PR00193">
    <property type="entry name" value="MYOSINHEAVY"/>
</dbReference>
<feature type="repeat" description="WD" evidence="16">
    <location>
        <begin position="2003"/>
        <end position="2035"/>
    </location>
</feature>
<dbReference type="InterPro" id="IPR016346">
    <property type="entry name" value="G-protein_beta_1-5"/>
</dbReference>
<evidence type="ECO:0000259" key="22">
    <source>
        <dbReference type="PROSITE" id="PS51844"/>
    </source>
</evidence>
<feature type="repeat" description="WD" evidence="16">
    <location>
        <begin position="2036"/>
        <end position="2068"/>
    </location>
</feature>
<keyword evidence="9 17" id="KW-0518">Myosin</keyword>
<feature type="region of interest" description="Disordered" evidence="19">
    <location>
        <begin position="855"/>
        <end position="876"/>
    </location>
</feature>
<evidence type="ECO:0000256" key="11">
    <source>
        <dbReference type="ARBA" id="ARBA00023203"/>
    </source>
</evidence>
<dbReference type="SMART" id="SM00242">
    <property type="entry name" value="MYSc"/>
    <property type="match status" value="1"/>
</dbReference>
<feature type="binding site" evidence="17">
    <location>
        <begin position="163"/>
        <end position="170"/>
    </location>
    <ligand>
        <name>ATP</name>
        <dbReference type="ChEBI" id="CHEBI:30616"/>
    </ligand>
</feature>
<dbReference type="Pfam" id="PF00612">
    <property type="entry name" value="IQ"/>
    <property type="match status" value="4"/>
</dbReference>
<keyword evidence="8 18" id="KW-0175">Coiled coil</keyword>
<dbReference type="InterPro" id="IPR036961">
    <property type="entry name" value="Kinesin_motor_dom_sf"/>
</dbReference>
<evidence type="ECO:0000256" key="1">
    <source>
        <dbReference type="ARBA" id="ARBA00008314"/>
    </source>
</evidence>
<keyword evidence="7" id="KW-0112">Calmodulin-binding</keyword>
<keyword evidence="5 17" id="KW-0547">Nucleotide-binding</keyword>
<dbReference type="InterPro" id="IPR036103">
    <property type="entry name" value="MYSc_Myo5"/>
</dbReference>
<dbReference type="PANTHER" id="PTHR13140:SF273">
    <property type="entry name" value="UNCONVENTIONAL MYOSIN-VA"/>
    <property type="match status" value="1"/>
</dbReference>
<dbReference type="InterPro" id="IPR015943">
    <property type="entry name" value="WD40/YVTN_repeat-like_dom_sf"/>
</dbReference>
<dbReference type="PROSITE" id="PS51456">
    <property type="entry name" value="MYOSIN_MOTOR"/>
    <property type="match status" value="1"/>
</dbReference>
<gene>
    <name evidence="23" type="ORF">fugu_002616</name>
</gene>
<dbReference type="InterPro" id="IPR027417">
    <property type="entry name" value="P-loop_NTPase"/>
</dbReference>
<comment type="catalytic activity">
    <reaction evidence="12">
        <text>ATP + H2O = ADP + phosphate + H(+)</text>
        <dbReference type="Rhea" id="RHEA:13065"/>
        <dbReference type="ChEBI" id="CHEBI:15377"/>
        <dbReference type="ChEBI" id="CHEBI:15378"/>
        <dbReference type="ChEBI" id="CHEBI:30616"/>
        <dbReference type="ChEBI" id="CHEBI:43474"/>
        <dbReference type="ChEBI" id="CHEBI:456216"/>
    </reaction>
    <physiologicalReaction direction="left-to-right" evidence="12">
        <dbReference type="Rhea" id="RHEA:13066"/>
    </physiologicalReaction>
</comment>
<evidence type="ECO:0000256" key="4">
    <source>
        <dbReference type="ARBA" id="ARBA00022737"/>
    </source>
</evidence>
<dbReference type="GO" id="GO:0000146">
    <property type="term" value="F:microfilament motor activity"/>
    <property type="evidence" value="ECO:0007669"/>
    <property type="project" value="TreeGrafter"/>
</dbReference>
<feature type="domain" description="Myosin motor" evidence="21">
    <location>
        <begin position="69"/>
        <end position="681"/>
    </location>
</feature>
<evidence type="ECO:0000313" key="24">
    <source>
        <dbReference type="Proteomes" id="UP000516260"/>
    </source>
</evidence>
<dbReference type="InterPro" id="IPR001680">
    <property type="entry name" value="WD40_rpt"/>
</dbReference>
<evidence type="ECO:0000256" key="8">
    <source>
        <dbReference type="ARBA" id="ARBA00023054"/>
    </source>
</evidence>
<dbReference type="FunFam" id="1.10.10.820:FF:000001">
    <property type="entry name" value="Myosin heavy chain"/>
    <property type="match status" value="1"/>
</dbReference>
<dbReference type="PROSITE" id="PS51126">
    <property type="entry name" value="DILUTE"/>
    <property type="match status" value="1"/>
</dbReference>
<dbReference type="Pfam" id="PF25391">
    <property type="entry name" value="WD40_Gbeta"/>
    <property type="match status" value="1"/>
</dbReference>
<sequence>MAASELYTKTARVWIPDTEEVWRSAELTKDYNNGDSSLQLLLEDGTSLEHLLDPKTKNLPYLRNPDILVGENDLTALSYLHEPAVLHNLKVRFVDSKLIYTYCGIVLVAINPYETLPIYGTDIINAYSGQNMGDMDPHIFAVAEEAYKQMARDERNQSIIVSGESGAGKTVSAKYAMRYFATVSGSASEANIDEKVLASNPIMEAIGNAKTTRNDNSSRFGKYIEIGFDTRYRIIGANMRTYLLEKSRVVFQADEERNYHIFYQLCASSHLPELKSLKLSGANEFLYTRQGRSPVIDGVDDTKELSNTRQAFALLGINESSQMGVFRVLAAILHLGNVEIKDKDSDSSIIAPNNVHLTAFCNLVGVTYQDMSHWLCHRKLKTATETYIKPLPRLQATNARDALSKHIYAKLFNWIVEHVNKALITNVKQHSFIGMPKGSDDSWAQKLYNTHLKTCSLFEKPRMSNRAFIIQHFADKVEYQCEGFLAKNKDTVNEEQINVLKASKFELLMELFQDEEKATSPTGQAPGTGGRTRLSVKPDKSREKSSREHKKTVGCQFRNSLQMLMETLNATTPHYVRCIKPNDYKLAFTFDPKRAVQQLRACGVLETIRISAAGFPSRWTYQEFFSRYRVLMKQKDVLPDKKLTCRNVLEKLVRDQDKYQFGKTKIFFRAGQVAYLEKLRADKLRAACIRIQKTIRCWLARKKYLRQRSAAITIQRFTRGYQARCLAKFMRRTRAATIIQKYQRMCVEKKRYRQKQAAALAMQTILRAYMARQKYQALLREHKVVIIQKHVRGWLARCWYERSLKAIVYLQCCIRRMRARRELKKLKIEARSVEHFKKLNKGMENKIMQLQRRIDDQNKDNRSLNEKLSSLENSYTTESERLRGELSRLRGVEEEAKSKSNQVSSMQEELERLRRELSTTQQEKKTIEDWAQTYRDEMEKMVSELKEQNGFLKKDKDDLNRLIQEQNQQMTEKMARAITQETQQLEMDLNEERSRYQNLLTEHLRLEEKYDDLKEEMTSLKVSKPGHRRTDSTHSSNESEYTYNSEYAELEEGSRAAEDVTRGMDTSLTLKLQKRVTELEQEKQSLRNELENKEDQFQRARARDDAELKKARGAELEYESLKRQELESENKKLKHDLAEMRHSLLRDASASAGAPGSPAYKVLLEQLTASCEELDVRKEEVLILRSQLVSQKEAMQHKETMTEPSVYAQDVSKLKDADELKQACIGLKDTNRSAAPDLHKLNEDGELWLVNQGLKETIRLLEHQLQTQKRSYDVEVEALRGELQSVKEENNRQQQLLAQNLQLPPEARIEASLQHEITRLTNENLDLMEQLEKQDRTIRKLKKQLKLYSKRIGEMGAGQTEGQTSPGQMVEEPIHPVNIPRREKDFQGMLEYKKEDELKLIKNLILELKPRGVAVNLIPGLPAYILFMCLRHADYVNDDQKVRTLLTSTINSIKKILKKRGDDFETVSFWLANTCRFLHCLKQYSGDEAFMKHNTSRQNEHCLSNFDLAEYRQVISDLAIQIYQQLIKCMENILQPMIVSGMLEHETIQGVSGVKPTGLRKRTSSIADEGTYTLDSILRQLNTFHSIMCQHGTDPELIKQVVKQQFYIIGAVTLNNLLLRKDMCSWSKGMQIRYNVSQLEEWLRDKGLMICGAKETLEPLIQAAQLLQVKKKTDEDAEAICSMCQALTTAQIVKVLNLYTPVNEFEERVSVAFIRTIQTRLRDRCETPQLLMDTKMIYPVTFPFSPSSLALETIQIPTSLNLAFLTRSSPTLKSVPQVKHLLPTEEQKHFCQVRRSSSAAMCDQTFVAATFGPCDSCANPSPLMNIYIKNEPINYCSFCVEMMACRELQRGETLASLKRESDTLKKKLEEERGKLNDVECCAVACGGLDNKCCVIPLSLDKNENLAAKKKSVAMHTNYVSGCSFVNTDMQGCDKKANVWDMRSGQNIQSFENHVSDVNCVKFHPSGDAFASASDDATCRFYDLRADREVAVYQKDSIIFGASSLDFSLSGRLLFTGYNDYTINVWDVLKGSRVSVLFGHENRISRVRVSPDGTALCSASWDSTLRIWA</sequence>
<dbReference type="InterPro" id="IPR002710">
    <property type="entry name" value="Dilute_dom"/>
</dbReference>
<feature type="domain" description="Dilute" evidence="20">
    <location>
        <begin position="1447"/>
        <end position="1723"/>
    </location>
</feature>
<dbReference type="SMART" id="SM00015">
    <property type="entry name" value="IQ"/>
    <property type="match status" value="6"/>
</dbReference>
<feature type="region of interest" description="Disordered" evidence="19">
    <location>
        <begin position="1085"/>
        <end position="1106"/>
    </location>
</feature>
<dbReference type="Gene3D" id="3.30.70.1590">
    <property type="match status" value="1"/>
</dbReference>
<dbReference type="SUPFAM" id="SSF50978">
    <property type="entry name" value="WD40 repeat-like"/>
    <property type="match status" value="1"/>
</dbReference>
<feature type="compositionally biased region" description="Basic and acidic residues" evidence="19">
    <location>
        <begin position="909"/>
        <end position="924"/>
    </location>
</feature>
<dbReference type="PROSITE" id="PS50096">
    <property type="entry name" value="IQ"/>
    <property type="match status" value="5"/>
</dbReference>
<dbReference type="InterPro" id="IPR001609">
    <property type="entry name" value="Myosin_head_motor_dom-like"/>
</dbReference>
<dbReference type="InterPro" id="IPR019775">
    <property type="entry name" value="WD40_repeat_CS"/>
</dbReference>
<dbReference type="PROSITE" id="PS51844">
    <property type="entry name" value="SH3_LIKE"/>
    <property type="match status" value="1"/>
</dbReference>
<dbReference type="FunFam" id="1.20.5.190:FF:000006">
    <property type="entry name" value="Myosin VA"/>
    <property type="match status" value="1"/>
</dbReference>
<dbReference type="PROSITE" id="PS50082">
    <property type="entry name" value="WD_REPEATS_2"/>
    <property type="match status" value="3"/>
</dbReference>
<comment type="caution">
    <text evidence="23">The sequence shown here is derived from an EMBL/GenBank/DDBJ whole genome shotgun (WGS) entry which is preliminary data.</text>
</comment>
<dbReference type="GO" id="GO:0005524">
    <property type="term" value="F:ATP binding"/>
    <property type="evidence" value="ECO:0007669"/>
    <property type="project" value="UniProtKB-UniRule"/>
</dbReference>
<evidence type="ECO:0000256" key="6">
    <source>
        <dbReference type="ARBA" id="ARBA00022840"/>
    </source>
</evidence>
<name>A0A4Z2BEZ7_9TELE</name>
<feature type="region of interest" description="Disordered" evidence="19">
    <location>
        <begin position="1021"/>
        <end position="1062"/>
    </location>
</feature>
<feature type="repeat" description="WD" evidence="16">
    <location>
        <begin position="1950"/>
        <end position="1991"/>
    </location>
</feature>
<dbReference type="InterPro" id="IPR058662">
    <property type="entry name" value="Myo5a/b_dom"/>
</dbReference>
<evidence type="ECO:0000256" key="19">
    <source>
        <dbReference type="SAM" id="MobiDB-lite"/>
    </source>
</evidence>
<dbReference type="GO" id="GO:0016459">
    <property type="term" value="C:myosin complex"/>
    <property type="evidence" value="ECO:0007669"/>
    <property type="project" value="UniProtKB-KW"/>
</dbReference>
<dbReference type="PROSITE" id="PS00678">
    <property type="entry name" value="WD_REPEATS_1"/>
    <property type="match status" value="1"/>
</dbReference>
<dbReference type="Proteomes" id="UP000516260">
    <property type="component" value="Chromosome 3"/>
</dbReference>
<dbReference type="Pfam" id="PF00063">
    <property type="entry name" value="Myosin_head"/>
    <property type="match status" value="1"/>
</dbReference>
<evidence type="ECO:0000256" key="7">
    <source>
        <dbReference type="ARBA" id="ARBA00022860"/>
    </source>
</evidence>
<feature type="region of interest" description="Disordered" evidence="19">
    <location>
        <begin position="516"/>
        <end position="551"/>
    </location>
</feature>
<dbReference type="Gene3D" id="3.40.850.10">
    <property type="entry name" value="Kinesin motor domain"/>
    <property type="match status" value="1"/>
</dbReference>
<keyword evidence="11 17" id="KW-0009">Actin-binding</keyword>
<evidence type="ECO:0000259" key="21">
    <source>
        <dbReference type="PROSITE" id="PS51456"/>
    </source>
</evidence>
<evidence type="ECO:0000256" key="17">
    <source>
        <dbReference type="PROSITE-ProRule" id="PRU00782"/>
    </source>
</evidence>
<evidence type="ECO:0000256" key="16">
    <source>
        <dbReference type="PROSITE-ProRule" id="PRU00221"/>
    </source>
</evidence>
<keyword evidence="4" id="KW-0677">Repeat</keyword>
<dbReference type="InterPro" id="IPR004009">
    <property type="entry name" value="SH3_Myosin"/>
</dbReference>
<dbReference type="Pfam" id="PF25966">
    <property type="entry name" value="Myo5a"/>
    <property type="match status" value="1"/>
</dbReference>
<feature type="domain" description="Myosin N-terminal SH3-like" evidence="22">
    <location>
        <begin position="8"/>
        <end position="60"/>
    </location>
</feature>
<evidence type="ECO:0000256" key="5">
    <source>
        <dbReference type="ARBA" id="ARBA00022741"/>
    </source>
</evidence>
<reference evidence="23 24" key="1">
    <citation type="submission" date="2019-04" db="EMBL/GenBank/DDBJ databases">
        <title>The sequence and de novo assembly of Takifugu bimaculatus genome using PacBio and Hi-C technologies.</title>
        <authorList>
            <person name="Xu P."/>
            <person name="Liu B."/>
            <person name="Zhou Z."/>
        </authorList>
    </citation>
    <scope>NUCLEOTIDE SEQUENCE [LARGE SCALE GENOMIC DNA]</scope>
    <source>
        <strain evidence="23">TB-2018</strain>
        <tissue evidence="23">Muscle</tissue>
    </source>
</reference>
<dbReference type="GO" id="GO:0051015">
    <property type="term" value="F:actin filament binding"/>
    <property type="evidence" value="ECO:0007669"/>
    <property type="project" value="TreeGrafter"/>
</dbReference>
<keyword evidence="3 16" id="KW-0853">WD repeat</keyword>
<dbReference type="CDD" id="cd00200">
    <property type="entry name" value="WD40"/>
    <property type="match status" value="1"/>
</dbReference>
<feature type="compositionally biased region" description="Basic and acidic residues" evidence="19">
    <location>
        <begin position="536"/>
        <end position="546"/>
    </location>
</feature>
<dbReference type="InterPro" id="IPR036322">
    <property type="entry name" value="WD40_repeat_dom_sf"/>
</dbReference>
<evidence type="ECO:0000256" key="3">
    <source>
        <dbReference type="ARBA" id="ARBA00022574"/>
    </source>
</evidence>
<organism evidence="23 24">
    <name type="scientific">Takifugu bimaculatus</name>
    <dbReference type="NCBI Taxonomy" id="433685"/>
    <lineage>
        <taxon>Eukaryota</taxon>
        <taxon>Metazoa</taxon>
        <taxon>Chordata</taxon>
        <taxon>Craniata</taxon>
        <taxon>Vertebrata</taxon>
        <taxon>Euteleostomi</taxon>
        <taxon>Actinopterygii</taxon>
        <taxon>Neopterygii</taxon>
        <taxon>Teleostei</taxon>
        <taxon>Neoteleostei</taxon>
        <taxon>Acanthomorphata</taxon>
        <taxon>Eupercaria</taxon>
        <taxon>Tetraodontiformes</taxon>
        <taxon>Tetradontoidea</taxon>
        <taxon>Tetraodontidae</taxon>
        <taxon>Takifugu</taxon>
    </lineage>
</organism>
<dbReference type="Gene3D" id="1.20.58.530">
    <property type="match status" value="1"/>
</dbReference>
<keyword evidence="2" id="KW-0597">Phosphoprotein</keyword>
<dbReference type="FunFam" id="3.40.850.10:FF:000089">
    <property type="entry name" value="Myosin VC"/>
    <property type="match status" value="1"/>
</dbReference>
<evidence type="ECO:0000256" key="14">
    <source>
        <dbReference type="ARBA" id="ARBA00068036"/>
    </source>
</evidence>
<dbReference type="GO" id="GO:0005737">
    <property type="term" value="C:cytoplasm"/>
    <property type="evidence" value="ECO:0007669"/>
    <property type="project" value="TreeGrafter"/>
</dbReference>
<feature type="compositionally biased region" description="Basic and acidic residues" evidence="19">
    <location>
        <begin position="1052"/>
        <end position="1062"/>
    </location>
</feature>
<dbReference type="GO" id="GO:0005516">
    <property type="term" value="F:calmodulin binding"/>
    <property type="evidence" value="ECO:0007669"/>
    <property type="project" value="UniProtKB-KW"/>
</dbReference>
<evidence type="ECO:0000256" key="15">
    <source>
        <dbReference type="ARBA" id="ARBA00076270"/>
    </source>
</evidence>
<proteinExistence type="inferred from homology"/>
<evidence type="ECO:0000256" key="13">
    <source>
        <dbReference type="ARBA" id="ARBA00054098"/>
    </source>
</evidence>
<dbReference type="SUPFAM" id="SSF52540">
    <property type="entry name" value="P-loop containing nucleoside triphosphate hydrolases"/>
    <property type="match status" value="2"/>
</dbReference>